<proteinExistence type="predicted"/>
<evidence type="ECO:0000313" key="4">
    <source>
        <dbReference type="Proteomes" id="UP000253769"/>
    </source>
</evidence>
<evidence type="ECO:0000259" key="2">
    <source>
        <dbReference type="Pfam" id="PF12804"/>
    </source>
</evidence>
<dbReference type="InterPro" id="IPR025877">
    <property type="entry name" value="MobA-like_NTP_Trfase"/>
</dbReference>
<dbReference type="Proteomes" id="UP000253769">
    <property type="component" value="Unassembled WGS sequence"/>
</dbReference>
<keyword evidence="1" id="KW-0460">Magnesium</keyword>
<evidence type="ECO:0000313" key="3">
    <source>
        <dbReference type="EMBL" id="RDE19527.1"/>
    </source>
</evidence>
<dbReference type="Pfam" id="PF12804">
    <property type="entry name" value="NTP_transf_3"/>
    <property type="match status" value="1"/>
</dbReference>
<comment type="caution">
    <text evidence="3">The sequence shown here is derived from an EMBL/GenBank/DDBJ whole genome shotgun (WGS) entry which is preliminary data.</text>
</comment>
<dbReference type="PANTHER" id="PTHR43777">
    <property type="entry name" value="MOLYBDENUM COFACTOR CYTIDYLYLTRANSFERASE"/>
    <property type="match status" value="1"/>
</dbReference>
<dbReference type="RefSeq" id="WP_114695872.1">
    <property type="nucleotide sequence ID" value="NZ_QQOH01000003.1"/>
</dbReference>
<dbReference type="InterPro" id="IPR029044">
    <property type="entry name" value="Nucleotide-diphossugar_trans"/>
</dbReference>
<dbReference type="AlphaFoldDB" id="A0A369WD16"/>
<evidence type="ECO:0000256" key="1">
    <source>
        <dbReference type="ARBA" id="ARBA00022842"/>
    </source>
</evidence>
<name>A0A369WD16_9GAMM</name>
<keyword evidence="3" id="KW-0808">Transferase</keyword>
<organism evidence="3 4">
    <name type="scientific">Motiliproteus coralliicola</name>
    <dbReference type="NCBI Taxonomy" id="2283196"/>
    <lineage>
        <taxon>Bacteria</taxon>
        <taxon>Pseudomonadati</taxon>
        <taxon>Pseudomonadota</taxon>
        <taxon>Gammaproteobacteria</taxon>
        <taxon>Oceanospirillales</taxon>
        <taxon>Oceanospirillaceae</taxon>
        <taxon>Motiliproteus</taxon>
    </lineage>
</organism>
<dbReference type="CDD" id="cd04182">
    <property type="entry name" value="GT_2_like_f"/>
    <property type="match status" value="1"/>
</dbReference>
<dbReference type="OrthoDB" id="5298023at2"/>
<dbReference type="SUPFAM" id="SSF53448">
    <property type="entry name" value="Nucleotide-diphospho-sugar transferases"/>
    <property type="match status" value="1"/>
</dbReference>
<dbReference type="EMBL" id="QQOH01000003">
    <property type="protein sequence ID" value="RDE19527.1"/>
    <property type="molecule type" value="Genomic_DNA"/>
</dbReference>
<dbReference type="PANTHER" id="PTHR43777:SF1">
    <property type="entry name" value="MOLYBDENUM COFACTOR CYTIDYLYLTRANSFERASE"/>
    <property type="match status" value="1"/>
</dbReference>
<gene>
    <name evidence="3" type="ORF">DV711_11595</name>
</gene>
<dbReference type="Gene3D" id="3.90.550.10">
    <property type="entry name" value="Spore Coat Polysaccharide Biosynthesis Protein SpsA, Chain A"/>
    <property type="match status" value="1"/>
</dbReference>
<protein>
    <submittedName>
        <fullName evidence="3">Nucleotidyltransferase family protein</fullName>
    </submittedName>
</protein>
<dbReference type="GO" id="GO:0016779">
    <property type="term" value="F:nucleotidyltransferase activity"/>
    <property type="evidence" value="ECO:0007669"/>
    <property type="project" value="UniProtKB-ARBA"/>
</dbReference>
<accession>A0A369WD16</accession>
<keyword evidence="4" id="KW-1185">Reference proteome</keyword>
<reference evidence="3 4" key="1">
    <citation type="submission" date="2018-07" db="EMBL/GenBank/DDBJ databases">
        <title>Motiliproteus coralliicola sp. nov., a bacterium isolated from Coral.</title>
        <authorList>
            <person name="Wang G."/>
        </authorList>
    </citation>
    <scope>NUCLEOTIDE SEQUENCE [LARGE SCALE GENOMIC DNA]</scope>
    <source>
        <strain evidence="3 4">C34</strain>
    </source>
</reference>
<feature type="domain" description="MobA-like NTP transferase" evidence="2">
    <location>
        <begin position="7"/>
        <end position="176"/>
    </location>
</feature>
<sequence length="203" mass="22227">MAMRMACLLMAAGAGSRFGSVKQLADIHGKPMLQHALEQLQPLFGEDLFCVVGAHRQRLASIVQPRAQLIENPDWQQGLGVSIARGVEAIRRQDKDTKANDSNKNYDALLIALADQAALLTQDYRYLINHTDGDRIVAAEYAQRAGVPALFPASFFNELEQLDGDQGARRLLQPQEQCGRLIKVALPGAQLDIDTPADLKALV</sequence>